<evidence type="ECO:0000313" key="4">
    <source>
        <dbReference type="EMBL" id="KFD54029.1"/>
    </source>
</evidence>
<sequence length="114" mass="13038">MDSDWIDQPKTRVNGSMVKSGRFNGRIVTVLGKLGTVDEERRRFQIDLGEHVLLEARFSGMWSPFLGNIVEATGMLISSREMLCYSYCSFEPQITAKFDINHYNKAVSVFHEVM</sequence>
<dbReference type="SUPFAM" id="SSF50249">
    <property type="entry name" value="Nucleic acid-binding proteins"/>
    <property type="match status" value="1"/>
</dbReference>
<dbReference type="Proteomes" id="UP000030764">
    <property type="component" value="Unassembled WGS sequence"/>
</dbReference>
<organism evidence="4 6">
    <name type="scientific">Trichuris suis</name>
    <name type="common">pig whipworm</name>
    <dbReference type="NCBI Taxonomy" id="68888"/>
    <lineage>
        <taxon>Eukaryota</taxon>
        <taxon>Metazoa</taxon>
        <taxon>Ecdysozoa</taxon>
        <taxon>Nematoda</taxon>
        <taxon>Enoplea</taxon>
        <taxon>Dorylaimia</taxon>
        <taxon>Trichinellida</taxon>
        <taxon>Trichuridae</taxon>
        <taxon>Trichuris</taxon>
    </lineage>
</organism>
<dbReference type="InterPro" id="IPR013970">
    <property type="entry name" value="Rfa2"/>
</dbReference>
<dbReference type="EMBL" id="KL367516">
    <property type="protein sequence ID" value="KFD67296.1"/>
    <property type="molecule type" value="Genomic_DNA"/>
</dbReference>
<dbReference type="OrthoDB" id="5912419at2759"/>
<dbReference type="Gene3D" id="2.40.50.140">
    <property type="entry name" value="Nucleic acid-binding proteins"/>
    <property type="match status" value="1"/>
</dbReference>
<dbReference type="GO" id="GO:0006281">
    <property type="term" value="P:DNA repair"/>
    <property type="evidence" value="ECO:0007669"/>
    <property type="project" value="InterPro"/>
</dbReference>
<evidence type="ECO:0000313" key="5">
    <source>
        <dbReference type="EMBL" id="KFD67296.1"/>
    </source>
</evidence>
<dbReference type="Proteomes" id="UP000030758">
    <property type="component" value="Unassembled WGS sequence"/>
</dbReference>
<dbReference type="GO" id="GO:0006310">
    <property type="term" value="P:DNA recombination"/>
    <property type="evidence" value="ECO:0007669"/>
    <property type="project" value="InterPro"/>
</dbReference>
<dbReference type="AlphaFoldDB" id="A0A085M9Y3"/>
<evidence type="ECO:0000313" key="6">
    <source>
        <dbReference type="Proteomes" id="UP000030764"/>
    </source>
</evidence>
<gene>
    <name evidence="4" type="ORF">M513_05048</name>
    <name evidence="5" type="ORF">M514_05048</name>
</gene>
<dbReference type="GO" id="GO:0031981">
    <property type="term" value="C:nuclear lumen"/>
    <property type="evidence" value="ECO:0007669"/>
    <property type="project" value="UniProtKB-ARBA"/>
</dbReference>
<keyword evidence="3" id="KW-0539">Nucleus</keyword>
<protein>
    <recommendedName>
        <fullName evidence="7">Replication protein A 14 kDa subunit</fullName>
    </recommendedName>
</protein>
<keyword evidence="6" id="KW-1185">Reference proteome</keyword>
<proteinExistence type="inferred from homology"/>
<evidence type="ECO:0008006" key="7">
    <source>
        <dbReference type="Google" id="ProtNLM"/>
    </source>
</evidence>
<comment type="subcellular location">
    <subcellularLocation>
        <location evidence="1">Nucleus</location>
    </subcellularLocation>
</comment>
<dbReference type="GO" id="GO:0006260">
    <property type="term" value="P:DNA replication"/>
    <property type="evidence" value="ECO:0007669"/>
    <property type="project" value="InterPro"/>
</dbReference>
<dbReference type="GO" id="GO:0003677">
    <property type="term" value="F:DNA binding"/>
    <property type="evidence" value="ECO:0007669"/>
    <property type="project" value="InterPro"/>
</dbReference>
<accession>A0A085M9Y3</accession>
<evidence type="ECO:0000256" key="2">
    <source>
        <dbReference type="ARBA" id="ARBA00009761"/>
    </source>
</evidence>
<reference evidence="4 6" key="1">
    <citation type="journal article" date="2014" name="Nat. Genet.">
        <title>Genome and transcriptome of the porcine whipworm Trichuris suis.</title>
        <authorList>
            <person name="Jex A.R."/>
            <person name="Nejsum P."/>
            <person name="Schwarz E.M."/>
            <person name="Hu L."/>
            <person name="Young N.D."/>
            <person name="Hall R.S."/>
            <person name="Korhonen P.K."/>
            <person name="Liao S."/>
            <person name="Thamsborg S."/>
            <person name="Xia J."/>
            <person name="Xu P."/>
            <person name="Wang S."/>
            <person name="Scheerlinck J.P."/>
            <person name="Hofmann A."/>
            <person name="Sternberg P.W."/>
            <person name="Wang J."/>
            <person name="Gasser R.B."/>
        </authorList>
    </citation>
    <scope>NUCLEOTIDE SEQUENCE [LARGE SCALE GENOMIC DNA]</scope>
    <source>
        <strain evidence="5">DCEP-RM93F</strain>
        <strain evidence="4">DCEP-RM93M</strain>
    </source>
</reference>
<dbReference type="Pfam" id="PF08661">
    <property type="entry name" value="Rep_fac-A_3"/>
    <property type="match status" value="1"/>
</dbReference>
<comment type="similarity">
    <text evidence="2">Belongs to the replication factor A protein 3 family.</text>
</comment>
<dbReference type="EMBL" id="KL363211">
    <property type="protein sequence ID" value="KFD54029.1"/>
    <property type="molecule type" value="Genomic_DNA"/>
</dbReference>
<name>A0A085M9Y3_9BILA</name>
<evidence type="ECO:0000256" key="1">
    <source>
        <dbReference type="ARBA" id="ARBA00004123"/>
    </source>
</evidence>
<evidence type="ECO:0000256" key="3">
    <source>
        <dbReference type="ARBA" id="ARBA00023242"/>
    </source>
</evidence>
<dbReference type="InterPro" id="IPR012340">
    <property type="entry name" value="NA-bd_OB-fold"/>
</dbReference>